<dbReference type="Proteomes" id="UP001054945">
    <property type="component" value="Unassembled WGS sequence"/>
</dbReference>
<feature type="non-terminal residue" evidence="2">
    <location>
        <position position="1"/>
    </location>
</feature>
<accession>A0AAV4PUH3</accession>
<name>A0AAV4PUH3_CAEEX</name>
<dbReference type="AlphaFoldDB" id="A0AAV4PUH3"/>
<evidence type="ECO:0000256" key="1">
    <source>
        <dbReference type="SAM" id="MobiDB-lite"/>
    </source>
</evidence>
<evidence type="ECO:0000313" key="2">
    <source>
        <dbReference type="EMBL" id="GIX98847.1"/>
    </source>
</evidence>
<comment type="caution">
    <text evidence="2">The sequence shown here is derived from an EMBL/GenBank/DDBJ whole genome shotgun (WGS) entry which is preliminary data.</text>
</comment>
<protein>
    <submittedName>
        <fullName evidence="2">Uncharacterized protein</fullName>
    </submittedName>
</protein>
<gene>
    <name evidence="2" type="primary">AVEN_195636_1</name>
    <name evidence="2" type="ORF">CEXT_23171</name>
</gene>
<organism evidence="2 3">
    <name type="scientific">Caerostris extrusa</name>
    <name type="common">Bark spider</name>
    <name type="synonym">Caerostris bankana</name>
    <dbReference type="NCBI Taxonomy" id="172846"/>
    <lineage>
        <taxon>Eukaryota</taxon>
        <taxon>Metazoa</taxon>
        <taxon>Ecdysozoa</taxon>
        <taxon>Arthropoda</taxon>
        <taxon>Chelicerata</taxon>
        <taxon>Arachnida</taxon>
        <taxon>Araneae</taxon>
        <taxon>Araneomorphae</taxon>
        <taxon>Entelegynae</taxon>
        <taxon>Araneoidea</taxon>
        <taxon>Araneidae</taxon>
        <taxon>Caerostris</taxon>
    </lineage>
</organism>
<keyword evidence="3" id="KW-1185">Reference proteome</keyword>
<proteinExistence type="predicted"/>
<feature type="compositionally biased region" description="Polar residues" evidence="1">
    <location>
        <begin position="119"/>
        <end position="140"/>
    </location>
</feature>
<evidence type="ECO:0000313" key="3">
    <source>
        <dbReference type="Proteomes" id="UP001054945"/>
    </source>
</evidence>
<reference evidence="2 3" key="1">
    <citation type="submission" date="2021-06" db="EMBL/GenBank/DDBJ databases">
        <title>Caerostris extrusa draft genome.</title>
        <authorList>
            <person name="Kono N."/>
            <person name="Arakawa K."/>
        </authorList>
    </citation>
    <scope>NUCLEOTIDE SEQUENCE [LARGE SCALE GENOMIC DNA]</scope>
</reference>
<sequence>DDNWESKVHQFKRTFSRSPSDVRFEKLRPAATHPNLRKAARPIGGWLDFDIWMNLIPKGDHGTFSTSDEIEITKLSGKTRLPDDILTQDVANLSQEVRTTLALLQQKYECTVTLPQTSQSLETRPTLKRSSTNNNQQPRPSSIPRPKQTSTCWTIFCTKDQNGVLHFREIQGAVRVSPSEEKVTFLVGHSSTGEDNNYLLDFATPRALGQEKQALAKLQGWPLSVAHPMHLCLHHDLEIR</sequence>
<feature type="region of interest" description="Disordered" evidence="1">
    <location>
        <begin position="119"/>
        <end position="148"/>
    </location>
</feature>
<dbReference type="EMBL" id="BPLR01004969">
    <property type="protein sequence ID" value="GIX98847.1"/>
    <property type="molecule type" value="Genomic_DNA"/>
</dbReference>